<evidence type="ECO:0008006" key="4">
    <source>
        <dbReference type="Google" id="ProtNLM"/>
    </source>
</evidence>
<gene>
    <name evidence="2" type="ORF">CUN51_07235</name>
</gene>
<protein>
    <recommendedName>
        <fullName evidence="4">DUF5668 domain-containing protein</fullName>
    </recommendedName>
</protein>
<dbReference type="Proteomes" id="UP000228921">
    <property type="component" value="Unassembled WGS sequence"/>
</dbReference>
<keyword evidence="1" id="KW-1133">Transmembrane helix</keyword>
<dbReference type="AlphaFoldDB" id="A0A2M8NZ77"/>
<comment type="caution">
    <text evidence="2">The sequence shown here is derived from an EMBL/GenBank/DDBJ whole genome shotgun (WGS) entry which is preliminary data.</text>
</comment>
<keyword evidence="1" id="KW-0812">Transmembrane</keyword>
<feature type="transmembrane region" description="Helical" evidence="1">
    <location>
        <begin position="35"/>
        <end position="51"/>
    </location>
</feature>
<evidence type="ECO:0000313" key="3">
    <source>
        <dbReference type="Proteomes" id="UP000228921"/>
    </source>
</evidence>
<keyword evidence="1" id="KW-0472">Membrane</keyword>
<reference evidence="2 3" key="1">
    <citation type="submission" date="2017-11" db="EMBL/GenBank/DDBJ databases">
        <title>Evolution of Phototrophy in the Chloroflexi Phylum Driven by Horizontal Gene Transfer.</title>
        <authorList>
            <person name="Ward L.M."/>
            <person name="Hemp J."/>
            <person name="Shih P.M."/>
            <person name="Mcglynn S.E."/>
            <person name="Fischer W."/>
        </authorList>
    </citation>
    <scope>NUCLEOTIDE SEQUENCE [LARGE SCALE GENOMIC DNA]</scope>
    <source>
        <strain evidence="2">CP2_2F</strain>
    </source>
</reference>
<dbReference type="EMBL" id="PGTK01000008">
    <property type="protein sequence ID" value="PJF30594.1"/>
    <property type="molecule type" value="Genomic_DNA"/>
</dbReference>
<feature type="transmembrane region" description="Helical" evidence="1">
    <location>
        <begin position="7"/>
        <end position="23"/>
    </location>
</feature>
<name>A0A2M8NZ77_9CHLR</name>
<evidence type="ECO:0000256" key="1">
    <source>
        <dbReference type="SAM" id="Phobius"/>
    </source>
</evidence>
<sequence length="266" mass="29377">MRVERPPYILIALLLGGGGYLLLRNFRLLPEADLAPYAPLILILLGVQLLLRGDWGISWAAQAFGITRGTVRAASLEAYSGELDVKVRALRREGRLIAGSYTARSRPDLAVRGETARLTMQRGRTWLFSLADWEIGLARDLPWNVLVSAFLGEIEMDLRGIPINRAELGTGFGDIRIVLPELVGQGVRALSTFGNVTIAVPEGCAATVRIRRKPFARLQVDERYFMRLADDLYATLNYAEAERVTYAEMGSTFGTLRLVSVQAGQV</sequence>
<accession>A0A2M8NZ77</accession>
<proteinExistence type="predicted"/>
<organism evidence="2 3">
    <name type="scientific">Candidatus Thermofonsia Clade 1 bacterium</name>
    <dbReference type="NCBI Taxonomy" id="2364210"/>
    <lineage>
        <taxon>Bacteria</taxon>
        <taxon>Bacillati</taxon>
        <taxon>Chloroflexota</taxon>
        <taxon>Candidatus Thermofontia</taxon>
        <taxon>Candidatus Thermofonsia Clade 1</taxon>
    </lineage>
</organism>
<evidence type="ECO:0000313" key="2">
    <source>
        <dbReference type="EMBL" id="PJF30594.1"/>
    </source>
</evidence>